<sequence>MDKIMKDFIQNNPIVPKPERDELVLKLSKEHPLFGHLKNDTELFMNLLDLTITQPTNFSDSQDLWQLTVSYNNLDSNITSTYYRFYNKLQELNNDICYEESITPGEVLISPNYFNLQKYKREDDFYKDLGTAYDDFQKSLQLNQKGALDINHPSHKIILKLNSLCNDYVDWNLGTKDNVKYLLKLYNYLRAFSKILYIEQDNSDIISKGKRTSFFDLLYHNRAELMGKLLFERHLDPAEFEKYFGKLKLDYLYHVVSNCFPTINLYAQDNITVEELYPENNLYIPSKSIITYIQKRNWLLAFILNEIYKVEGVDMDFYMTPKEIVTALQNDISTQKVSQYLNDQILKHDYMMASVHSQQSNDSLEPREIEEDALKSTNWKELFDIIDNIPEIQLRKVAHFFRTEDMILVNIMQDGFEKDYFKSYDLLTTEI</sequence>
<organism evidence="1 2">
    <name type="scientific">Molorchus minor</name>
    <dbReference type="NCBI Taxonomy" id="1323400"/>
    <lineage>
        <taxon>Eukaryota</taxon>
        <taxon>Metazoa</taxon>
        <taxon>Ecdysozoa</taxon>
        <taxon>Arthropoda</taxon>
        <taxon>Hexapoda</taxon>
        <taxon>Insecta</taxon>
        <taxon>Pterygota</taxon>
        <taxon>Neoptera</taxon>
        <taxon>Endopterygota</taxon>
        <taxon>Coleoptera</taxon>
        <taxon>Polyphaga</taxon>
        <taxon>Cucujiformia</taxon>
        <taxon>Chrysomeloidea</taxon>
        <taxon>Cerambycidae</taxon>
        <taxon>Lamiinae</taxon>
        <taxon>Monochamini</taxon>
        <taxon>Molorchus</taxon>
    </lineage>
</organism>
<keyword evidence="2" id="KW-1185">Reference proteome</keyword>
<name>A0ABQ9J7E6_9CUCU</name>
<reference evidence="1" key="1">
    <citation type="journal article" date="2023" name="Insect Mol. Biol.">
        <title>Genome sequencing provides insights into the evolution of gene families encoding plant cell wall-degrading enzymes in longhorned beetles.</title>
        <authorList>
            <person name="Shin N.R."/>
            <person name="Okamura Y."/>
            <person name="Kirsch R."/>
            <person name="Pauchet Y."/>
        </authorList>
    </citation>
    <scope>NUCLEOTIDE SEQUENCE</scope>
    <source>
        <strain evidence="1">MMC_N1</strain>
    </source>
</reference>
<proteinExistence type="predicted"/>
<dbReference type="Proteomes" id="UP001162164">
    <property type="component" value="Unassembled WGS sequence"/>
</dbReference>
<evidence type="ECO:0000313" key="1">
    <source>
        <dbReference type="EMBL" id="KAJ8973554.1"/>
    </source>
</evidence>
<comment type="caution">
    <text evidence="1">The sequence shown here is derived from an EMBL/GenBank/DDBJ whole genome shotgun (WGS) entry which is preliminary data.</text>
</comment>
<evidence type="ECO:0000313" key="2">
    <source>
        <dbReference type="Proteomes" id="UP001162164"/>
    </source>
</evidence>
<gene>
    <name evidence="1" type="ORF">NQ317_018399</name>
</gene>
<dbReference type="EMBL" id="JAPWTJ010001153">
    <property type="protein sequence ID" value="KAJ8973554.1"/>
    <property type="molecule type" value="Genomic_DNA"/>
</dbReference>
<accession>A0ABQ9J7E6</accession>
<protein>
    <submittedName>
        <fullName evidence="1">Uncharacterized protein</fullName>
    </submittedName>
</protein>